<keyword evidence="1" id="KW-1133">Transmembrane helix</keyword>
<proteinExistence type="predicted"/>
<feature type="transmembrane region" description="Helical" evidence="1">
    <location>
        <begin position="67"/>
        <end position="86"/>
    </location>
</feature>
<keyword evidence="1" id="KW-0812">Transmembrane</keyword>
<dbReference type="InterPro" id="IPR040811">
    <property type="entry name" value="SLATT_4"/>
</dbReference>
<accession>A0ABZ2FN13</accession>
<dbReference type="Proteomes" id="UP001372714">
    <property type="component" value="Chromosome"/>
</dbReference>
<evidence type="ECO:0000313" key="4">
    <source>
        <dbReference type="Proteomes" id="UP001372714"/>
    </source>
</evidence>
<dbReference type="RefSeq" id="WP_338544716.1">
    <property type="nucleotide sequence ID" value="NZ_CP145723.1"/>
</dbReference>
<organism evidence="3 4">
    <name type="scientific">Pseudomonas benzopyrenica</name>
    <dbReference type="NCBI Taxonomy" id="2993566"/>
    <lineage>
        <taxon>Bacteria</taxon>
        <taxon>Pseudomonadati</taxon>
        <taxon>Pseudomonadota</taxon>
        <taxon>Gammaproteobacteria</taxon>
        <taxon>Pseudomonadales</taxon>
        <taxon>Pseudomonadaceae</taxon>
        <taxon>Pseudomonas</taxon>
    </lineage>
</organism>
<dbReference type="Pfam" id="PF18186">
    <property type="entry name" value="SLATT_4"/>
    <property type="match status" value="1"/>
</dbReference>
<gene>
    <name evidence="3" type="ORF">V6W80_15195</name>
</gene>
<evidence type="ECO:0000259" key="2">
    <source>
        <dbReference type="Pfam" id="PF18186"/>
    </source>
</evidence>
<feature type="transmembrane region" description="Helical" evidence="1">
    <location>
        <begin position="41"/>
        <end position="61"/>
    </location>
</feature>
<name>A0ABZ2FN13_9PSED</name>
<feature type="domain" description="SMODS and SLOG-associating 2TM effector" evidence="2">
    <location>
        <begin position="7"/>
        <end position="171"/>
    </location>
</feature>
<keyword evidence="1" id="KW-0472">Membrane</keyword>
<dbReference type="NCBIfam" id="NF033632">
    <property type="entry name" value="SLATT_4"/>
    <property type="match status" value="1"/>
</dbReference>
<reference evidence="3 4" key="1">
    <citation type="submission" date="2024-02" db="EMBL/GenBank/DDBJ databases">
        <title>The whole genome sequence of Pseudomonas benzopyrenica MLY92.</title>
        <authorList>
            <person name="Liu Y."/>
        </authorList>
    </citation>
    <scope>NUCLEOTIDE SEQUENCE [LARGE SCALE GENOMIC DNA]</scope>
    <source>
        <strain evidence="3 4">MLY92</strain>
    </source>
</reference>
<sequence>MRDFSHMEGQIRECLGRVVYTHKTHEKMADRCAARLQCLKVLQIVISALTASGALTVAILGPDWAKIATAVLSLLALLLSGYMKGFDPGGTAQKHRDAAARIWPIRESYLSLLTDLKAGAINYDQAAERRDELQEQLSIIYKGAPQTNAKAYADAQKALKLNEEFTFSDEEIDCFLPASLRSGKIS</sequence>
<dbReference type="EMBL" id="CP145723">
    <property type="protein sequence ID" value="WWM65070.1"/>
    <property type="molecule type" value="Genomic_DNA"/>
</dbReference>
<keyword evidence="4" id="KW-1185">Reference proteome</keyword>
<evidence type="ECO:0000256" key="1">
    <source>
        <dbReference type="SAM" id="Phobius"/>
    </source>
</evidence>
<protein>
    <submittedName>
        <fullName evidence="3">SLATT domain-containing protein</fullName>
    </submittedName>
</protein>
<evidence type="ECO:0000313" key="3">
    <source>
        <dbReference type="EMBL" id="WWM65070.1"/>
    </source>
</evidence>